<proteinExistence type="inferred from homology"/>
<dbReference type="AlphaFoldDB" id="A0A8J8NFX5"/>
<comment type="caution">
    <text evidence="4">The sequence shown here is derived from an EMBL/GenBank/DDBJ whole genome shotgun (WGS) entry which is preliminary data.</text>
</comment>
<dbReference type="OrthoDB" id="288726at2759"/>
<dbReference type="Pfam" id="PF00491">
    <property type="entry name" value="Arginase"/>
    <property type="match status" value="1"/>
</dbReference>
<evidence type="ECO:0000313" key="5">
    <source>
        <dbReference type="Proteomes" id="UP000785679"/>
    </source>
</evidence>
<evidence type="ECO:0000256" key="1">
    <source>
        <dbReference type="ARBA" id="ARBA00022723"/>
    </source>
</evidence>
<evidence type="ECO:0000256" key="3">
    <source>
        <dbReference type="PROSITE-ProRule" id="PRU00742"/>
    </source>
</evidence>
<dbReference type="PIRSF" id="PIRSF036979">
    <property type="entry name" value="Arginase"/>
    <property type="match status" value="1"/>
</dbReference>
<dbReference type="PANTHER" id="PTHR11358:SF26">
    <property type="entry name" value="GUANIDINO ACID HYDROLASE, MITOCHONDRIAL"/>
    <property type="match status" value="1"/>
</dbReference>
<dbReference type="GO" id="GO:0033389">
    <property type="term" value="P:putrescine biosynthetic process from arginine, via agmatine"/>
    <property type="evidence" value="ECO:0007669"/>
    <property type="project" value="TreeGrafter"/>
</dbReference>
<dbReference type="PROSITE" id="PS51409">
    <property type="entry name" value="ARGINASE_2"/>
    <property type="match status" value="1"/>
</dbReference>
<evidence type="ECO:0000313" key="4">
    <source>
        <dbReference type="EMBL" id="TNV74034.1"/>
    </source>
</evidence>
<accession>A0A8J8NFX5</accession>
<dbReference type="EMBL" id="RRYP01017606">
    <property type="protein sequence ID" value="TNV74034.1"/>
    <property type="molecule type" value="Genomic_DNA"/>
</dbReference>
<dbReference type="Gene3D" id="3.40.800.10">
    <property type="entry name" value="Ureohydrolase domain"/>
    <property type="match status" value="1"/>
</dbReference>
<name>A0A8J8NFX5_HALGN</name>
<keyword evidence="5" id="KW-1185">Reference proteome</keyword>
<keyword evidence="2" id="KW-0378">Hydrolase</keyword>
<evidence type="ECO:0000256" key="2">
    <source>
        <dbReference type="ARBA" id="ARBA00022801"/>
    </source>
</evidence>
<dbReference type="SUPFAM" id="SSF52768">
    <property type="entry name" value="Arginase/deacetylase"/>
    <property type="match status" value="1"/>
</dbReference>
<protein>
    <recommendedName>
        <fullName evidence="6">Arginase</fullName>
    </recommendedName>
</protein>
<comment type="similarity">
    <text evidence="3">Belongs to the arginase family.</text>
</comment>
<dbReference type="InterPro" id="IPR023696">
    <property type="entry name" value="Ureohydrolase_dom_sf"/>
</dbReference>
<dbReference type="InterPro" id="IPR006035">
    <property type="entry name" value="Ureohydrolase"/>
</dbReference>
<organism evidence="4 5">
    <name type="scientific">Halteria grandinella</name>
    <dbReference type="NCBI Taxonomy" id="5974"/>
    <lineage>
        <taxon>Eukaryota</taxon>
        <taxon>Sar</taxon>
        <taxon>Alveolata</taxon>
        <taxon>Ciliophora</taxon>
        <taxon>Intramacronucleata</taxon>
        <taxon>Spirotrichea</taxon>
        <taxon>Stichotrichia</taxon>
        <taxon>Sporadotrichida</taxon>
        <taxon>Halteriidae</taxon>
        <taxon>Halteria</taxon>
    </lineage>
</organism>
<sequence>MEPEIPDNTTDQSEYIGSLIHEGFYDKLVLIGFPYDQGATLCGSKRGQDYGPDSFRRFVKDLGSIRNPEYGIDISKGLPSIADYGNIQIEGKPTQKQLMDKLTTKVNACIKRGNLAFVVGGTRDMTTAVVDGESKEKRKLVIMIRKSLDLKAVEQGEMHQRNSLRAILEQESFKSGHNKAIVVGMNLVSESEIVTFKALAPSSEFHQIEDVRRFKQHNQEGKLTLQGSDFINDLIAANPEYDNVYISISLEAVEGITDVSIPCVQGFTTEEIVEVCYQAGLNQPKLVSIDVADYNPFIEDWSTGRFLVLMFYYFALGLSTRIIQHQQ</sequence>
<dbReference type="GO" id="GO:0046872">
    <property type="term" value="F:metal ion binding"/>
    <property type="evidence" value="ECO:0007669"/>
    <property type="project" value="UniProtKB-KW"/>
</dbReference>
<reference evidence="4" key="1">
    <citation type="submission" date="2019-06" db="EMBL/GenBank/DDBJ databases">
        <authorList>
            <person name="Zheng W."/>
        </authorList>
    </citation>
    <scope>NUCLEOTIDE SEQUENCE</scope>
    <source>
        <strain evidence="4">QDHG01</strain>
    </source>
</reference>
<dbReference type="GO" id="GO:0008783">
    <property type="term" value="F:agmatinase activity"/>
    <property type="evidence" value="ECO:0007669"/>
    <property type="project" value="TreeGrafter"/>
</dbReference>
<keyword evidence="1" id="KW-0479">Metal-binding</keyword>
<dbReference type="Proteomes" id="UP000785679">
    <property type="component" value="Unassembled WGS sequence"/>
</dbReference>
<dbReference type="PANTHER" id="PTHR11358">
    <property type="entry name" value="ARGINASE/AGMATINASE"/>
    <property type="match status" value="1"/>
</dbReference>
<evidence type="ECO:0008006" key="6">
    <source>
        <dbReference type="Google" id="ProtNLM"/>
    </source>
</evidence>
<gene>
    <name evidence="4" type="ORF">FGO68_gene6298</name>
</gene>